<evidence type="ECO:0000256" key="9">
    <source>
        <dbReference type="HAMAP-Rule" id="MF_01020"/>
    </source>
</evidence>
<protein>
    <recommendedName>
        <fullName evidence="9">Phosphoribosyl-ATP pyrophosphatase</fullName>
        <shortName evidence="9">PRA-PH</shortName>
        <ecNumber evidence="9">3.6.1.31</ecNumber>
    </recommendedName>
</protein>
<keyword evidence="8 9" id="KW-0368">Histidine biosynthesis</keyword>
<evidence type="ECO:0000256" key="2">
    <source>
        <dbReference type="ARBA" id="ARBA00005204"/>
    </source>
</evidence>
<dbReference type="Pfam" id="PF01503">
    <property type="entry name" value="PRA-PH"/>
    <property type="match status" value="1"/>
</dbReference>
<dbReference type="AlphaFoldDB" id="A0A7V7PNI9"/>
<accession>A0A7V7PNI9</accession>
<evidence type="ECO:0000256" key="3">
    <source>
        <dbReference type="ARBA" id="ARBA00009392"/>
    </source>
</evidence>
<dbReference type="SUPFAM" id="SSF101386">
    <property type="entry name" value="all-alpha NTP pyrophosphatases"/>
    <property type="match status" value="1"/>
</dbReference>
<comment type="catalytic activity">
    <reaction evidence="1 9">
        <text>1-(5-phospho-beta-D-ribosyl)-ATP + H2O = 1-(5-phospho-beta-D-ribosyl)-5'-AMP + diphosphate + H(+)</text>
        <dbReference type="Rhea" id="RHEA:22828"/>
        <dbReference type="ChEBI" id="CHEBI:15377"/>
        <dbReference type="ChEBI" id="CHEBI:15378"/>
        <dbReference type="ChEBI" id="CHEBI:33019"/>
        <dbReference type="ChEBI" id="CHEBI:59457"/>
        <dbReference type="ChEBI" id="CHEBI:73183"/>
        <dbReference type="EC" id="3.6.1.31"/>
    </reaction>
</comment>
<dbReference type="CDD" id="cd11534">
    <property type="entry name" value="NTP-PPase_HisIE_like"/>
    <property type="match status" value="1"/>
</dbReference>
<gene>
    <name evidence="9" type="primary">hisE</name>
    <name evidence="10" type="ORF">F6X38_13380</name>
</gene>
<dbReference type="PANTHER" id="PTHR42945:SF1">
    <property type="entry name" value="HISTIDINE BIOSYNTHESIS BIFUNCTIONAL PROTEIN HIS7"/>
    <property type="match status" value="1"/>
</dbReference>
<dbReference type="EC" id="3.6.1.31" evidence="9"/>
<dbReference type="InterPro" id="IPR008179">
    <property type="entry name" value="HisE"/>
</dbReference>
<dbReference type="Gene3D" id="1.10.287.1080">
    <property type="entry name" value="MazG-like"/>
    <property type="match status" value="1"/>
</dbReference>
<comment type="similarity">
    <text evidence="3 9">Belongs to the PRA-PH family.</text>
</comment>
<keyword evidence="5 9" id="KW-0547">Nucleotide-binding</keyword>
<dbReference type="GO" id="GO:0000105">
    <property type="term" value="P:L-histidine biosynthetic process"/>
    <property type="evidence" value="ECO:0007669"/>
    <property type="project" value="UniProtKB-UniRule"/>
</dbReference>
<evidence type="ECO:0000256" key="5">
    <source>
        <dbReference type="ARBA" id="ARBA00022741"/>
    </source>
</evidence>
<comment type="pathway">
    <text evidence="2 9">Amino-acid biosynthesis; L-histidine biosynthesis; L-histidine from 5-phospho-alpha-D-ribose 1-diphosphate: step 2/9.</text>
</comment>
<dbReference type="NCBIfam" id="NF001613">
    <property type="entry name" value="PRK00400.1-5"/>
    <property type="match status" value="1"/>
</dbReference>
<dbReference type="RefSeq" id="WP_150970327.1">
    <property type="nucleotide sequence ID" value="NZ_VZDO01000010.1"/>
</dbReference>
<reference evidence="10 11" key="1">
    <citation type="submission" date="2019-09" db="EMBL/GenBank/DDBJ databases">
        <title>YIM 132180 draft genome.</title>
        <authorList>
            <person name="Zhang K."/>
        </authorList>
    </citation>
    <scope>NUCLEOTIDE SEQUENCE [LARGE SCALE GENOMIC DNA]</scope>
    <source>
        <strain evidence="10 11">YIM 132180</strain>
    </source>
</reference>
<dbReference type="EMBL" id="VZDO01000010">
    <property type="protein sequence ID" value="KAB0679322.1"/>
    <property type="molecule type" value="Genomic_DNA"/>
</dbReference>
<dbReference type="HAMAP" id="MF_01020">
    <property type="entry name" value="HisE"/>
    <property type="match status" value="1"/>
</dbReference>
<evidence type="ECO:0000256" key="6">
    <source>
        <dbReference type="ARBA" id="ARBA00022801"/>
    </source>
</evidence>
<evidence type="ECO:0000313" key="11">
    <source>
        <dbReference type="Proteomes" id="UP000432089"/>
    </source>
</evidence>
<dbReference type="GO" id="GO:0005524">
    <property type="term" value="F:ATP binding"/>
    <property type="evidence" value="ECO:0007669"/>
    <property type="project" value="UniProtKB-KW"/>
</dbReference>
<comment type="caution">
    <text evidence="10">The sequence shown here is derived from an EMBL/GenBank/DDBJ whole genome shotgun (WGS) entry which is preliminary data.</text>
</comment>
<name>A0A7V7PNI9_9HYPH</name>
<organism evidence="10 11">
    <name type="scientific">Plantimonas leprariae</name>
    <dbReference type="NCBI Taxonomy" id="2615207"/>
    <lineage>
        <taxon>Bacteria</taxon>
        <taxon>Pseudomonadati</taxon>
        <taxon>Pseudomonadota</taxon>
        <taxon>Alphaproteobacteria</taxon>
        <taxon>Hyphomicrobiales</taxon>
        <taxon>Aurantimonadaceae</taxon>
        <taxon>Plantimonas</taxon>
    </lineage>
</organism>
<dbReference type="UniPathway" id="UPA00031">
    <property type="reaction ID" value="UER00007"/>
</dbReference>
<evidence type="ECO:0000256" key="8">
    <source>
        <dbReference type="ARBA" id="ARBA00023102"/>
    </source>
</evidence>
<dbReference type="InterPro" id="IPR021130">
    <property type="entry name" value="PRib-ATP_PPHydrolase-like"/>
</dbReference>
<comment type="subcellular location">
    <subcellularLocation>
        <location evidence="9">Cytoplasm</location>
    </subcellularLocation>
</comment>
<dbReference type="PANTHER" id="PTHR42945">
    <property type="entry name" value="HISTIDINE BIOSYNTHESIS BIFUNCTIONAL PROTEIN"/>
    <property type="match status" value="1"/>
</dbReference>
<evidence type="ECO:0000256" key="7">
    <source>
        <dbReference type="ARBA" id="ARBA00022840"/>
    </source>
</evidence>
<keyword evidence="7 9" id="KW-0067">ATP-binding</keyword>
<keyword evidence="9" id="KW-0963">Cytoplasm</keyword>
<sequence length="112" mass="11642">MSGSFTLADLEAIVAARAASGDPKSYTAKLAAKGLPKTAKKLGEEAVETVIAALAEDDAALAGEAADLLYHLLVVLRLRGVPLDAVMAELQRRTAETGLEEKARRPTPDAGT</sequence>
<evidence type="ECO:0000256" key="4">
    <source>
        <dbReference type="ARBA" id="ARBA00022605"/>
    </source>
</evidence>
<dbReference type="GO" id="GO:0005737">
    <property type="term" value="C:cytoplasm"/>
    <property type="evidence" value="ECO:0007669"/>
    <property type="project" value="UniProtKB-SubCell"/>
</dbReference>
<proteinExistence type="inferred from homology"/>
<evidence type="ECO:0000313" key="10">
    <source>
        <dbReference type="EMBL" id="KAB0679322.1"/>
    </source>
</evidence>
<keyword evidence="4 9" id="KW-0028">Amino-acid biosynthesis</keyword>
<dbReference type="Proteomes" id="UP000432089">
    <property type="component" value="Unassembled WGS sequence"/>
</dbReference>
<dbReference type="NCBIfam" id="TIGR03188">
    <property type="entry name" value="histidine_hisI"/>
    <property type="match status" value="1"/>
</dbReference>
<keyword evidence="11" id="KW-1185">Reference proteome</keyword>
<dbReference type="GO" id="GO:0004636">
    <property type="term" value="F:phosphoribosyl-ATP diphosphatase activity"/>
    <property type="evidence" value="ECO:0007669"/>
    <property type="project" value="UniProtKB-UniRule"/>
</dbReference>
<evidence type="ECO:0000256" key="1">
    <source>
        <dbReference type="ARBA" id="ARBA00001460"/>
    </source>
</evidence>
<keyword evidence="6 9" id="KW-0378">Hydrolase</keyword>